<dbReference type="InterPro" id="IPR003812">
    <property type="entry name" value="Fido"/>
</dbReference>
<evidence type="ECO:0000313" key="6">
    <source>
        <dbReference type="Proteomes" id="UP000034563"/>
    </source>
</evidence>
<protein>
    <recommendedName>
        <fullName evidence="4">Fido domain-containing protein</fullName>
    </recommendedName>
</protein>
<dbReference type="GO" id="GO:0005524">
    <property type="term" value="F:ATP binding"/>
    <property type="evidence" value="ECO:0007669"/>
    <property type="project" value="UniProtKB-KW"/>
</dbReference>
<dbReference type="Proteomes" id="UP000034563">
    <property type="component" value="Unassembled WGS sequence"/>
</dbReference>
<dbReference type="EMBL" id="LCEQ01000025">
    <property type="protein sequence ID" value="KKS74893.1"/>
    <property type="molecule type" value="Genomic_DNA"/>
</dbReference>
<dbReference type="Pfam" id="PF02661">
    <property type="entry name" value="Fic"/>
    <property type="match status" value="1"/>
</dbReference>
<feature type="active site" evidence="1">
    <location>
        <position position="239"/>
    </location>
</feature>
<accession>A0A0G1EK04</accession>
<organism evidence="5 6">
    <name type="scientific">Candidatus Azambacteria bacterium GW2011_GWA2_42_9</name>
    <dbReference type="NCBI Taxonomy" id="1618613"/>
    <lineage>
        <taxon>Bacteria</taxon>
        <taxon>Candidatus Azamiibacteriota</taxon>
    </lineage>
</organism>
<reference evidence="5 6" key="1">
    <citation type="journal article" date="2015" name="Nature">
        <title>rRNA introns, odd ribosomes, and small enigmatic genomes across a large radiation of phyla.</title>
        <authorList>
            <person name="Brown C.T."/>
            <person name="Hug L.A."/>
            <person name="Thomas B.C."/>
            <person name="Sharon I."/>
            <person name="Castelle C.J."/>
            <person name="Singh A."/>
            <person name="Wilkins M.J."/>
            <person name="Williams K.H."/>
            <person name="Banfield J.F."/>
        </authorList>
    </citation>
    <scope>NUCLEOTIDE SEQUENCE [LARGE SCALE GENOMIC DNA]</scope>
</reference>
<feature type="site" description="Important for autoinhibition of adenylyltransferase activity" evidence="3">
    <location>
        <position position="113"/>
    </location>
</feature>
<dbReference type="InterPro" id="IPR010982">
    <property type="entry name" value="Lambda_DNA-bd_dom_sf"/>
</dbReference>
<name>A0A0G1EK04_9BACT</name>
<dbReference type="Gene3D" id="1.10.3290.10">
    <property type="entry name" value="Fido-like domain"/>
    <property type="match status" value="1"/>
</dbReference>
<dbReference type="GO" id="GO:0003677">
    <property type="term" value="F:DNA binding"/>
    <property type="evidence" value="ECO:0007669"/>
    <property type="project" value="InterPro"/>
</dbReference>
<dbReference type="InterPro" id="IPR036597">
    <property type="entry name" value="Fido-like_dom_sf"/>
</dbReference>
<dbReference type="InterPro" id="IPR040198">
    <property type="entry name" value="Fido_containing"/>
</dbReference>
<dbReference type="Gene3D" id="1.10.260.40">
    <property type="entry name" value="lambda repressor-like DNA-binding domains"/>
    <property type="match status" value="1"/>
</dbReference>
<dbReference type="SUPFAM" id="SSF47413">
    <property type="entry name" value="lambda repressor-like DNA-binding domains"/>
    <property type="match status" value="1"/>
</dbReference>
<feature type="binding site" evidence="2">
    <location>
        <begin position="243"/>
        <end position="250"/>
    </location>
    <ligand>
        <name>ATP</name>
        <dbReference type="ChEBI" id="CHEBI:30616"/>
    </ligand>
</feature>
<comment type="caution">
    <text evidence="5">The sequence shown here is derived from an EMBL/GenBank/DDBJ whole genome shotgun (WGS) entry which is preliminary data.</text>
</comment>
<gene>
    <name evidence="5" type="ORF">UV48_C0025G0001</name>
</gene>
<proteinExistence type="predicted"/>
<feature type="binding site" evidence="2">
    <location>
        <begin position="275"/>
        <end position="276"/>
    </location>
    <ligand>
        <name>ATP</name>
        <dbReference type="ChEBI" id="CHEBI:30616"/>
    </ligand>
</feature>
<evidence type="ECO:0000256" key="1">
    <source>
        <dbReference type="PIRSR" id="PIRSR640198-1"/>
    </source>
</evidence>
<dbReference type="PANTHER" id="PTHR13504">
    <property type="entry name" value="FIDO DOMAIN-CONTAINING PROTEIN DDB_G0283145"/>
    <property type="match status" value="1"/>
</dbReference>
<keyword evidence="2" id="KW-0547">Nucleotide-binding</keyword>
<sequence>MSMTTRQKLEVIQKMLGLTQTKLALKFGVSFVAFNGWWTGRSNPRPKMRTAIDELFLEVTGQKIIPADKLTAKKQSLQKKSSEHKNVVREILDNPDIRDQLILKLTYHSNSIEGSTLTEPDTATILFDNAALPNKSLTEQLEAKNHQTALNYLFDHIAKRENIDENLVLKLHSILMNGIRPDAGVYRNHAVRITGVNLPTANYASVPRLMAEVMAKVAENSKDVIASSASVHSRFEQIHPFSDGNGRVGRLLMNAMLLGANFAPAIIRQEQKRLYYTYLYKAQTKDDHSQLENFFCEAVMDGFKILERTDIR</sequence>
<evidence type="ECO:0000259" key="4">
    <source>
        <dbReference type="PROSITE" id="PS51459"/>
    </source>
</evidence>
<evidence type="ECO:0000313" key="5">
    <source>
        <dbReference type="EMBL" id="KKS74893.1"/>
    </source>
</evidence>
<feature type="domain" description="Fido" evidence="4">
    <location>
        <begin position="163"/>
        <end position="297"/>
    </location>
</feature>
<evidence type="ECO:0000256" key="2">
    <source>
        <dbReference type="PIRSR" id="PIRSR640198-2"/>
    </source>
</evidence>
<keyword evidence="2" id="KW-0067">ATP-binding</keyword>
<dbReference type="AlphaFoldDB" id="A0A0G1EK04"/>
<dbReference type="PANTHER" id="PTHR13504:SF38">
    <property type="entry name" value="FIDO DOMAIN-CONTAINING PROTEIN"/>
    <property type="match status" value="1"/>
</dbReference>
<dbReference type="SUPFAM" id="SSF140931">
    <property type="entry name" value="Fic-like"/>
    <property type="match status" value="1"/>
</dbReference>
<dbReference type="PROSITE" id="PS51459">
    <property type="entry name" value="FIDO"/>
    <property type="match status" value="1"/>
</dbReference>
<evidence type="ECO:0000256" key="3">
    <source>
        <dbReference type="PIRSR" id="PIRSR640198-3"/>
    </source>
</evidence>